<name>A0A923NDV3_9FIRM</name>
<sequence length="290" mass="33109">MDCCEYLPLSENLIYFIPPIQSSGEIWDENNVTKSQSLPVHDHQQSKLVCEQAGFFSVKSLTGNKKSGIFITVLYNIVIDGGKQLAKQIEGVYERIIEYARKEFLKKGYMDASLRTIAAQAGTTTGSIYTRFKDKEGLFEAIVGPHYDHIMSRFCQVQEEFAALPAEQQPENMGKVSGNCMLEILQYCYEHIEECQMLISKAEGTRYANFLDELVEIESKATHKYLQVLEDLGNPSPPISPRLEHIIITGMFNTYLELVLHQVPWEEAMLYLEEMQAFYTAGWMKLMGQE</sequence>
<evidence type="ECO:0000313" key="6">
    <source>
        <dbReference type="EMBL" id="MBC5999922.1"/>
    </source>
</evidence>
<feature type="domain" description="HTH tetR-type" evidence="5">
    <location>
        <begin position="90"/>
        <end position="150"/>
    </location>
</feature>
<dbReference type="GO" id="GO:0000976">
    <property type="term" value="F:transcription cis-regulatory region binding"/>
    <property type="evidence" value="ECO:0007669"/>
    <property type="project" value="TreeGrafter"/>
</dbReference>
<dbReference type="EMBL" id="JACRWC010000101">
    <property type="protein sequence ID" value="MBC5999922.1"/>
    <property type="molecule type" value="Genomic_DNA"/>
</dbReference>
<dbReference type="PROSITE" id="PS50977">
    <property type="entry name" value="HTH_TETR_2"/>
    <property type="match status" value="1"/>
</dbReference>
<dbReference type="Pfam" id="PF00440">
    <property type="entry name" value="TetR_N"/>
    <property type="match status" value="1"/>
</dbReference>
<evidence type="ECO:0000259" key="5">
    <source>
        <dbReference type="PROSITE" id="PS50977"/>
    </source>
</evidence>
<keyword evidence="7" id="KW-1185">Reference proteome</keyword>
<evidence type="ECO:0000256" key="3">
    <source>
        <dbReference type="ARBA" id="ARBA00023163"/>
    </source>
</evidence>
<gene>
    <name evidence="6" type="ORF">H8876_07915</name>
</gene>
<dbReference type="Gene3D" id="1.10.357.10">
    <property type="entry name" value="Tetracycline Repressor, domain 2"/>
    <property type="match status" value="1"/>
</dbReference>
<comment type="caution">
    <text evidence="6">The sequence shown here is derived from an EMBL/GenBank/DDBJ whole genome shotgun (WGS) entry which is preliminary data.</text>
</comment>
<dbReference type="PRINTS" id="PR00455">
    <property type="entry name" value="HTHTETR"/>
</dbReference>
<accession>A0A923NDV3</accession>
<dbReference type="Proteomes" id="UP000644115">
    <property type="component" value="Unassembled WGS sequence"/>
</dbReference>
<dbReference type="InterPro" id="IPR050109">
    <property type="entry name" value="HTH-type_TetR-like_transc_reg"/>
</dbReference>
<dbReference type="SUPFAM" id="SSF46689">
    <property type="entry name" value="Homeodomain-like"/>
    <property type="match status" value="1"/>
</dbReference>
<proteinExistence type="predicted"/>
<dbReference type="PANTHER" id="PTHR30055">
    <property type="entry name" value="HTH-TYPE TRANSCRIPTIONAL REGULATOR RUTR"/>
    <property type="match status" value="1"/>
</dbReference>
<dbReference type="AlphaFoldDB" id="A0A923NDV3"/>
<dbReference type="PANTHER" id="PTHR30055:SF234">
    <property type="entry name" value="HTH-TYPE TRANSCRIPTIONAL REGULATOR BETI"/>
    <property type="match status" value="1"/>
</dbReference>
<protein>
    <submittedName>
        <fullName evidence="6">TetR/AcrR family transcriptional regulator</fullName>
    </submittedName>
</protein>
<feature type="DNA-binding region" description="H-T-H motif" evidence="4">
    <location>
        <begin position="113"/>
        <end position="132"/>
    </location>
</feature>
<dbReference type="InterPro" id="IPR009057">
    <property type="entry name" value="Homeodomain-like_sf"/>
</dbReference>
<dbReference type="InterPro" id="IPR001647">
    <property type="entry name" value="HTH_TetR"/>
</dbReference>
<keyword evidence="3" id="KW-0804">Transcription</keyword>
<keyword evidence="2 4" id="KW-0238">DNA-binding</keyword>
<evidence type="ECO:0000313" key="7">
    <source>
        <dbReference type="Proteomes" id="UP000644115"/>
    </source>
</evidence>
<reference evidence="6" key="1">
    <citation type="submission" date="2020-08" db="EMBL/GenBank/DDBJ databases">
        <authorList>
            <person name="Liu C."/>
            <person name="Sun Q."/>
        </authorList>
    </citation>
    <scope>NUCLEOTIDE SEQUENCE</scope>
    <source>
        <strain evidence="6">BX16</strain>
    </source>
</reference>
<evidence type="ECO:0000256" key="2">
    <source>
        <dbReference type="ARBA" id="ARBA00023125"/>
    </source>
</evidence>
<evidence type="ECO:0000256" key="4">
    <source>
        <dbReference type="PROSITE-ProRule" id="PRU00335"/>
    </source>
</evidence>
<evidence type="ECO:0000256" key="1">
    <source>
        <dbReference type="ARBA" id="ARBA00023015"/>
    </source>
</evidence>
<keyword evidence="1" id="KW-0805">Transcription regulation</keyword>
<dbReference type="GO" id="GO:0003700">
    <property type="term" value="F:DNA-binding transcription factor activity"/>
    <property type="evidence" value="ECO:0007669"/>
    <property type="project" value="TreeGrafter"/>
</dbReference>
<organism evidence="6 7">
    <name type="scientific">Lentihominibacter faecis</name>
    <dbReference type="NCBI Taxonomy" id="2764712"/>
    <lineage>
        <taxon>Bacteria</taxon>
        <taxon>Bacillati</taxon>
        <taxon>Bacillota</taxon>
        <taxon>Clostridia</taxon>
        <taxon>Peptostreptococcales</taxon>
        <taxon>Anaerovoracaceae</taxon>
        <taxon>Lentihominibacter</taxon>
    </lineage>
</organism>